<keyword evidence="3" id="KW-1185">Reference proteome</keyword>
<dbReference type="HOGENOM" id="CLU_2109400_0_0_1"/>
<feature type="compositionally biased region" description="Basic residues" evidence="1">
    <location>
        <begin position="48"/>
        <end position="63"/>
    </location>
</feature>
<feature type="region of interest" description="Disordered" evidence="1">
    <location>
        <begin position="1"/>
        <end position="91"/>
    </location>
</feature>
<reference evidence="3" key="2">
    <citation type="submission" date="2015-01" db="EMBL/GenBank/DDBJ databases">
        <title>Evolutionary Origins and Diversification of the Mycorrhizal Mutualists.</title>
        <authorList>
            <consortium name="DOE Joint Genome Institute"/>
            <consortium name="Mycorrhizal Genomics Consortium"/>
            <person name="Kohler A."/>
            <person name="Kuo A."/>
            <person name="Nagy L.G."/>
            <person name="Floudas D."/>
            <person name="Copeland A."/>
            <person name="Barry K.W."/>
            <person name="Cichocki N."/>
            <person name="Veneault-Fourrey C."/>
            <person name="LaButti K."/>
            <person name="Lindquist E.A."/>
            <person name="Lipzen A."/>
            <person name="Lundell T."/>
            <person name="Morin E."/>
            <person name="Murat C."/>
            <person name="Riley R."/>
            <person name="Ohm R."/>
            <person name="Sun H."/>
            <person name="Tunlid A."/>
            <person name="Henrissat B."/>
            <person name="Grigoriev I.V."/>
            <person name="Hibbett D.S."/>
            <person name="Martin F."/>
        </authorList>
    </citation>
    <scope>NUCLEOTIDE SEQUENCE [LARGE SCALE GENOMIC DNA]</scope>
    <source>
        <strain evidence="3">LaAM-08-1</strain>
    </source>
</reference>
<dbReference type="EMBL" id="KN838545">
    <property type="protein sequence ID" value="KIK07758.1"/>
    <property type="molecule type" value="Genomic_DNA"/>
</dbReference>
<evidence type="ECO:0000313" key="3">
    <source>
        <dbReference type="Proteomes" id="UP000054477"/>
    </source>
</evidence>
<gene>
    <name evidence="2" type="ORF">K443DRAFT_149932</name>
</gene>
<feature type="compositionally biased region" description="Polar residues" evidence="1">
    <location>
        <begin position="82"/>
        <end position="91"/>
    </location>
</feature>
<protein>
    <submittedName>
        <fullName evidence="2">Uncharacterized protein</fullName>
    </submittedName>
</protein>
<accession>A0A0C9YI75</accession>
<name>A0A0C9YI75_9AGAR</name>
<organism evidence="2 3">
    <name type="scientific">Laccaria amethystina LaAM-08-1</name>
    <dbReference type="NCBI Taxonomy" id="1095629"/>
    <lineage>
        <taxon>Eukaryota</taxon>
        <taxon>Fungi</taxon>
        <taxon>Dikarya</taxon>
        <taxon>Basidiomycota</taxon>
        <taxon>Agaricomycotina</taxon>
        <taxon>Agaricomycetes</taxon>
        <taxon>Agaricomycetidae</taxon>
        <taxon>Agaricales</taxon>
        <taxon>Agaricineae</taxon>
        <taxon>Hydnangiaceae</taxon>
        <taxon>Laccaria</taxon>
    </lineage>
</organism>
<sequence length="115" mass="12893">MGLAMEQCPQSEPRKRLDNLTKDLITSSSRPQADPSRLDPTTGPLPQQKRRPSSQLHNYKRTRGQTAGDVSGPYARPGQDIDTFSKNNPNMSQVQRIGCLSPTCYSYSERRLECP</sequence>
<reference evidence="2 3" key="1">
    <citation type="submission" date="2014-04" db="EMBL/GenBank/DDBJ databases">
        <authorList>
            <consortium name="DOE Joint Genome Institute"/>
            <person name="Kuo A."/>
            <person name="Kohler A."/>
            <person name="Nagy L.G."/>
            <person name="Floudas D."/>
            <person name="Copeland A."/>
            <person name="Barry K.W."/>
            <person name="Cichocki N."/>
            <person name="Veneault-Fourrey C."/>
            <person name="LaButti K."/>
            <person name="Lindquist E.A."/>
            <person name="Lipzen A."/>
            <person name="Lundell T."/>
            <person name="Morin E."/>
            <person name="Murat C."/>
            <person name="Sun H."/>
            <person name="Tunlid A."/>
            <person name="Henrissat B."/>
            <person name="Grigoriev I.V."/>
            <person name="Hibbett D.S."/>
            <person name="Martin F."/>
            <person name="Nordberg H.P."/>
            <person name="Cantor M.N."/>
            <person name="Hua S.X."/>
        </authorList>
    </citation>
    <scope>NUCLEOTIDE SEQUENCE [LARGE SCALE GENOMIC DNA]</scope>
    <source>
        <strain evidence="2 3">LaAM-08-1</strain>
    </source>
</reference>
<proteinExistence type="predicted"/>
<evidence type="ECO:0000313" key="2">
    <source>
        <dbReference type="EMBL" id="KIK07758.1"/>
    </source>
</evidence>
<dbReference type="AlphaFoldDB" id="A0A0C9YI75"/>
<evidence type="ECO:0000256" key="1">
    <source>
        <dbReference type="SAM" id="MobiDB-lite"/>
    </source>
</evidence>
<feature type="compositionally biased region" description="Basic and acidic residues" evidence="1">
    <location>
        <begin position="12"/>
        <end position="21"/>
    </location>
</feature>
<dbReference type="Proteomes" id="UP000054477">
    <property type="component" value="Unassembled WGS sequence"/>
</dbReference>